<dbReference type="EMBL" id="UOEJ01000279">
    <property type="protein sequence ID" value="VAW07570.1"/>
    <property type="molecule type" value="Genomic_DNA"/>
</dbReference>
<evidence type="ECO:0000256" key="8">
    <source>
        <dbReference type="ARBA" id="ARBA00033064"/>
    </source>
</evidence>
<name>A0A3B0SSW4_9ZZZZ</name>
<keyword evidence="7" id="KW-0627">Porphyrin biosynthesis</keyword>
<comment type="pathway">
    <text evidence="3">Porphyrin-containing compound metabolism; protoporphyrin-IX biosynthesis; coproporphyrinogen-III from 5-aminolevulinate: step 2/4.</text>
</comment>
<dbReference type="HAMAP" id="MF_00260">
    <property type="entry name" value="Porphobil_deam"/>
    <property type="match status" value="1"/>
</dbReference>
<dbReference type="Gene3D" id="3.30.160.40">
    <property type="entry name" value="Porphobilinogen deaminase, C-terminal domain"/>
    <property type="match status" value="1"/>
</dbReference>
<evidence type="ECO:0000259" key="9">
    <source>
        <dbReference type="Pfam" id="PF01379"/>
    </source>
</evidence>
<evidence type="ECO:0000256" key="5">
    <source>
        <dbReference type="ARBA" id="ARBA00012655"/>
    </source>
</evidence>
<dbReference type="AlphaFoldDB" id="A0A3B0SSW4"/>
<accession>A0A3B0SSW4</accession>
<dbReference type="GO" id="GO:0005737">
    <property type="term" value="C:cytoplasm"/>
    <property type="evidence" value="ECO:0007669"/>
    <property type="project" value="TreeGrafter"/>
</dbReference>
<dbReference type="InterPro" id="IPR022419">
    <property type="entry name" value="Porphobilin_deaminase_cofac_BS"/>
</dbReference>
<reference evidence="11" key="1">
    <citation type="submission" date="2018-06" db="EMBL/GenBank/DDBJ databases">
        <authorList>
            <person name="Zhirakovskaya E."/>
        </authorList>
    </citation>
    <scope>NUCLEOTIDE SEQUENCE</scope>
</reference>
<dbReference type="PIRSF" id="PIRSF001438">
    <property type="entry name" value="4pyrrol_synth_OHMeBilane_synth"/>
    <property type="match status" value="1"/>
</dbReference>
<comment type="cofactor">
    <cofactor evidence="1">
        <name>dipyrromethane</name>
        <dbReference type="ChEBI" id="CHEBI:60342"/>
    </cofactor>
</comment>
<evidence type="ECO:0000256" key="4">
    <source>
        <dbReference type="ARBA" id="ARBA00005638"/>
    </source>
</evidence>
<dbReference type="EC" id="2.5.1.61" evidence="5"/>
<comment type="function">
    <text evidence="2">Tetrapolymerization of the monopyrrole PBG into the hydroxymethylbilane pre-uroporphyrinogen in several discrete steps.</text>
</comment>
<sequence length="316" mass="34050">MQDTKKDDIAVRIGTRGSPLALAQAHEVRQRLTSAHDHLTADMIEITVMSTRGDRILDRPLSEIGGKGLFTEEIEAALMDGRIDMAVHSLKDMPTSLPDGLELACYLEREDVRDAFISARARRLQDLPPGAHIGTASLRRQAQTLALRPDVMVSVFRGNVQSRLRKLDEGIVDATYLAMAGLNRLGLKDSRIHPIAVTDFLPAVAQGAVCVEIAGSNDRVRALLSPLNHADTELCVRAERAMLKILDGSCRTPIAGLATIRGGMITLKGLVSLPGGGESHDFEASGEDPEALGIKVGQTIKDNAGEGFFKKMSAET</sequence>
<dbReference type="PANTHER" id="PTHR11557:SF0">
    <property type="entry name" value="PORPHOBILINOGEN DEAMINASE"/>
    <property type="match status" value="1"/>
</dbReference>
<dbReference type="GO" id="GO:0006783">
    <property type="term" value="P:heme biosynthetic process"/>
    <property type="evidence" value="ECO:0007669"/>
    <property type="project" value="TreeGrafter"/>
</dbReference>
<organism evidence="11">
    <name type="scientific">hydrothermal vent metagenome</name>
    <dbReference type="NCBI Taxonomy" id="652676"/>
    <lineage>
        <taxon>unclassified sequences</taxon>
        <taxon>metagenomes</taxon>
        <taxon>ecological metagenomes</taxon>
    </lineage>
</organism>
<proteinExistence type="inferred from homology"/>
<evidence type="ECO:0000313" key="11">
    <source>
        <dbReference type="EMBL" id="VAW07570.1"/>
    </source>
</evidence>
<evidence type="ECO:0000256" key="1">
    <source>
        <dbReference type="ARBA" id="ARBA00001916"/>
    </source>
</evidence>
<evidence type="ECO:0000256" key="7">
    <source>
        <dbReference type="ARBA" id="ARBA00023244"/>
    </source>
</evidence>
<gene>
    <name evidence="11" type="ORF">MNBD_ALPHA01-1527</name>
</gene>
<feature type="domain" description="Porphobilinogen deaminase N-terminal" evidence="9">
    <location>
        <begin position="11"/>
        <end position="220"/>
    </location>
</feature>
<dbReference type="Gene3D" id="3.40.190.10">
    <property type="entry name" value="Periplasmic binding protein-like II"/>
    <property type="match status" value="2"/>
</dbReference>
<dbReference type="InterPro" id="IPR022418">
    <property type="entry name" value="Porphobilinogen_deaminase_C"/>
</dbReference>
<dbReference type="Pfam" id="PF01379">
    <property type="entry name" value="Porphobil_deam"/>
    <property type="match status" value="1"/>
</dbReference>
<dbReference type="Pfam" id="PF03900">
    <property type="entry name" value="Porphobil_deamC"/>
    <property type="match status" value="1"/>
</dbReference>
<evidence type="ECO:0000259" key="10">
    <source>
        <dbReference type="Pfam" id="PF03900"/>
    </source>
</evidence>
<dbReference type="PRINTS" id="PR00151">
    <property type="entry name" value="PORPHBDMNASE"/>
</dbReference>
<keyword evidence="6 11" id="KW-0808">Transferase</keyword>
<dbReference type="GO" id="GO:0004418">
    <property type="term" value="F:hydroxymethylbilane synthase activity"/>
    <property type="evidence" value="ECO:0007669"/>
    <property type="project" value="UniProtKB-EC"/>
</dbReference>
<dbReference type="NCBIfam" id="TIGR00212">
    <property type="entry name" value="hemC"/>
    <property type="match status" value="1"/>
</dbReference>
<evidence type="ECO:0000256" key="2">
    <source>
        <dbReference type="ARBA" id="ARBA00002869"/>
    </source>
</evidence>
<dbReference type="SUPFAM" id="SSF53850">
    <property type="entry name" value="Periplasmic binding protein-like II"/>
    <property type="match status" value="1"/>
</dbReference>
<feature type="domain" description="Porphobilinogen deaminase C-terminal" evidence="10">
    <location>
        <begin position="234"/>
        <end position="301"/>
    </location>
</feature>
<dbReference type="InterPro" id="IPR036803">
    <property type="entry name" value="Porphobilinogen_deaminase_C_sf"/>
</dbReference>
<dbReference type="InterPro" id="IPR022417">
    <property type="entry name" value="Porphobilin_deaminase_N"/>
</dbReference>
<dbReference type="PANTHER" id="PTHR11557">
    <property type="entry name" value="PORPHOBILINOGEN DEAMINASE"/>
    <property type="match status" value="1"/>
</dbReference>
<dbReference type="FunFam" id="3.40.190.10:FF:000005">
    <property type="entry name" value="Porphobilinogen deaminase"/>
    <property type="match status" value="1"/>
</dbReference>
<dbReference type="SUPFAM" id="SSF54782">
    <property type="entry name" value="Porphobilinogen deaminase (hydroxymethylbilane synthase), C-terminal domain"/>
    <property type="match status" value="1"/>
</dbReference>
<dbReference type="FunFam" id="3.40.190.10:FF:000004">
    <property type="entry name" value="Porphobilinogen deaminase"/>
    <property type="match status" value="1"/>
</dbReference>
<dbReference type="PROSITE" id="PS00533">
    <property type="entry name" value="PORPHOBILINOGEN_DEAM"/>
    <property type="match status" value="1"/>
</dbReference>
<comment type="similarity">
    <text evidence="4">Belongs to the HMBS family.</text>
</comment>
<dbReference type="InterPro" id="IPR000860">
    <property type="entry name" value="HemC"/>
</dbReference>
<evidence type="ECO:0000256" key="6">
    <source>
        <dbReference type="ARBA" id="ARBA00022679"/>
    </source>
</evidence>
<evidence type="ECO:0000256" key="3">
    <source>
        <dbReference type="ARBA" id="ARBA00004735"/>
    </source>
</evidence>
<protein>
    <recommendedName>
        <fullName evidence="5">hydroxymethylbilane synthase</fullName>
        <ecNumber evidence="5">2.5.1.61</ecNumber>
    </recommendedName>
    <alternativeName>
        <fullName evidence="8">Hydroxymethylbilane synthase</fullName>
    </alternativeName>
</protein>